<keyword evidence="2" id="KW-1133">Transmembrane helix</keyword>
<protein>
    <submittedName>
        <fullName evidence="3">Uncharacterized protein</fullName>
    </submittedName>
</protein>
<reference evidence="3" key="1">
    <citation type="submission" date="2016-04" db="EMBL/GenBank/DDBJ databases">
        <authorList>
            <person name="Calderon-Fernandez G.M.Sr."/>
        </authorList>
    </citation>
    <scope>NUCLEOTIDE SEQUENCE</scope>
    <source>
        <strain evidence="3">Int1</strain>
        <tissue evidence="3">Integument</tissue>
    </source>
</reference>
<feature type="transmembrane region" description="Helical" evidence="2">
    <location>
        <begin position="461"/>
        <end position="485"/>
    </location>
</feature>
<keyword evidence="2" id="KW-0812">Transmembrane</keyword>
<evidence type="ECO:0000256" key="2">
    <source>
        <dbReference type="SAM" id="Phobius"/>
    </source>
</evidence>
<feature type="coiled-coil region" evidence="1">
    <location>
        <begin position="75"/>
        <end position="106"/>
    </location>
</feature>
<keyword evidence="1" id="KW-0175">Coiled coil</keyword>
<proteinExistence type="predicted"/>
<dbReference type="EMBL" id="GEMB01004141">
    <property type="protein sequence ID" value="JAR99121.1"/>
    <property type="molecule type" value="Transcribed_RNA"/>
</dbReference>
<keyword evidence="2" id="KW-0472">Membrane</keyword>
<sequence>LIRLRSIVNNLLNVNEALTDMLGQRRAKRFIGALGRALFGAASSDEVQLLSQRVFELQSQVASQESFQKYQMSITKTLNRKVEENAEKLANLTNRVSEKIQEFELQIAEVYENSKKILIEMQQSNNLSAYFRLFETISLHSLILSNTLQAGLEMAAQGKLSFSLISPQELKEELIKVSSMLPFGLKLISGLRIEDMYKYREIAEVIAIAQNDLIMLSVRIPLLSEDRGFDLYKIHSVPVMDTDSGTITRIEPDDEYFLVSYNRQFYGLMSYEDLQQCSGSSPKICPSILPLTNKYVPTCISSNYFKDIDNINKHCKRKILVKPHRPIWLVDKKNRGWIYSVAKLTKTTLHCDIKETIDIELIGTNVLANVSHCTILGQDFKLFRSSEGVSYSNGTFLLKSTKPIGPALDKAITEQLSNTVAFDNAVEELRKEGLVKKGHGESEEVRLSVLIAKMDTPSKSWRLIVLPAFVAIIISVACAYLILYYDKNHKGKINIPFKKRNRNKVEEEDVAAEEPLRK</sequence>
<evidence type="ECO:0000313" key="3">
    <source>
        <dbReference type="EMBL" id="JAR99121.1"/>
    </source>
</evidence>
<evidence type="ECO:0000256" key="1">
    <source>
        <dbReference type="SAM" id="Coils"/>
    </source>
</evidence>
<dbReference type="InterPro" id="IPR022048">
    <property type="entry name" value="Envelope_fusion-like"/>
</dbReference>
<dbReference type="Pfam" id="PF12259">
    <property type="entry name" value="Baculo_F"/>
    <property type="match status" value="1"/>
</dbReference>
<accession>A0A170XR40</accession>
<reference evidence="3" key="2">
    <citation type="journal article" date="2017" name="J. Med. Entomol.">
        <title>Transcriptome Analysis of the Triatoma infestans (Hemiptera: Reduviidae) Integument.</title>
        <authorList>
            <person name="Calderon-Fernandez G.M."/>
            <person name="Moriconi D.E."/>
            <person name="Dulbecco A.B."/>
            <person name="Juarez M.P."/>
        </authorList>
    </citation>
    <scope>NUCLEOTIDE SEQUENCE</scope>
    <source>
        <strain evidence="3">Int1</strain>
        <tissue evidence="3">Integument</tissue>
    </source>
</reference>
<dbReference type="AlphaFoldDB" id="A0A170XR40"/>
<organism evidence="3">
    <name type="scientific">Triatoma infestans</name>
    <name type="common">Assassin bug</name>
    <dbReference type="NCBI Taxonomy" id="30076"/>
    <lineage>
        <taxon>Eukaryota</taxon>
        <taxon>Metazoa</taxon>
        <taxon>Ecdysozoa</taxon>
        <taxon>Arthropoda</taxon>
        <taxon>Hexapoda</taxon>
        <taxon>Insecta</taxon>
        <taxon>Pterygota</taxon>
        <taxon>Neoptera</taxon>
        <taxon>Paraneoptera</taxon>
        <taxon>Hemiptera</taxon>
        <taxon>Heteroptera</taxon>
        <taxon>Panheteroptera</taxon>
        <taxon>Cimicomorpha</taxon>
        <taxon>Reduviidae</taxon>
        <taxon>Triatominae</taxon>
        <taxon>Triatoma</taxon>
    </lineage>
</organism>
<feature type="non-terminal residue" evidence="3">
    <location>
        <position position="1"/>
    </location>
</feature>
<name>A0A170XR40_TRIIF</name>